<dbReference type="InterPro" id="IPR036034">
    <property type="entry name" value="PDZ_sf"/>
</dbReference>
<dbReference type="GO" id="GO:0030424">
    <property type="term" value="C:axon"/>
    <property type="evidence" value="ECO:0007669"/>
    <property type="project" value="TreeGrafter"/>
</dbReference>
<organism evidence="3 4">
    <name type="scientific">Caerostris darwini</name>
    <dbReference type="NCBI Taxonomy" id="1538125"/>
    <lineage>
        <taxon>Eukaryota</taxon>
        <taxon>Metazoa</taxon>
        <taxon>Ecdysozoa</taxon>
        <taxon>Arthropoda</taxon>
        <taxon>Chelicerata</taxon>
        <taxon>Arachnida</taxon>
        <taxon>Araneae</taxon>
        <taxon>Araneomorphae</taxon>
        <taxon>Entelegynae</taxon>
        <taxon>Araneoidea</taxon>
        <taxon>Araneidae</taxon>
        <taxon>Caerostris</taxon>
    </lineage>
</organism>
<keyword evidence="4" id="KW-1185">Reference proteome</keyword>
<feature type="domain" description="PDZ" evidence="2">
    <location>
        <begin position="50"/>
        <end position="106"/>
    </location>
</feature>
<dbReference type="SUPFAM" id="SSF50156">
    <property type="entry name" value="PDZ domain-like"/>
    <property type="match status" value="1"/>
</dbReference>
<dbReference type="EMBL" id="BPLQ01014457">
    <property type="protein sequence ID" value="GIY79887.1"/>
    <property type="molecule type" value="Genomic_DNA"/>
</dbReference>
<protein>
    <submittedName>
        <fullName evidence="3">Protein piccolo</fullName>
    </submittedName>
</protein>
<sequence length="122" mass="13166">MIPGGGAQYDEYQEDRRPLPPPGDQQHSSSHLRKAQNAKAGQKYDFPVKRILLTRDPKDRSVSGNGLGMKVVGGKEIPGSNGMIGAYVARIYPGGVVETLGEVREGQSPNAFAFNFTLHSTP</sequence>
<dbReference type="GO" id="GO:0098982">
    <property type="term" value="C:GABA-ergic synapse"/>
    <property type="evidence" value="ECO:0007669"/>
    <property type="project" value="TreeGrafter"/>
</dbReference>
<accession>A0AAV4WAR8</accession>
<gene>
    <name evidence="3" type="primary">PCLO</name>
    <name evidence="3" type="ORF">CDAR_423871</name>
</gene>
<dbReference type="Gene3D" id="2.30.42.10">
    <property type="match status" value="1"/>
</dbReference>
<dbReference type="AlphaFoldDB" id="A0AAV4WAR8"/>
<evidence type="ECO:0000259" key="2">
    <source>
        <dbReference type="PROSITE" id="PS50106"/>
    </source>
</evidence>
<evidence type="ECO:0000313" key="3">
    <source>
        <dbReference type="EMBL" id="GIY79887.1"/>
    </source>
</evidence>
<dbReference type="PANTHER" id="PTHR14113:SF6">
    <property type="entry name" value="PROTEIN PICCOLO"/>
    <property type="match status" value="1"/>
</dbReference>
<dbReference type="PANTHER" id="PTHR14113">
    <property type="entry name" value="PICCOLO/BASSOON"/>
    <property type="match status" value="1"/>
</dbReference>
<dbReference type="GO" id="GO:0098882">
    <property type="term" value="F:structural constituent of presynaptic active zone"/>
    <property type="evidence" value="ECO:0007669"/>
    <property type="project" value="TreeGrafter"/>
</dbReference>
<dbReference type="GO" id="GO:0098978">
    <property type="term" value="C:glutamatergic synapse"/>
    <property type="evidence" value="ECO:0007669"/>
    <property type="project" value="TreeGrafter"/>
</dbReference>
<feature type="region of interest" description="Disordered" evidence="1">
    <location>
        <begin position="1"/>
        <end position="43"/>
    </location>
</feature>
<proteinExistence type="predicted"/>
<name>A0AAV4WAR8_9ARAC</name>
<dbReference type="GO" id="GO:0048788">
    <property type="term" value="C:cytoskeleton of presynaptic active zone"/>
    <property type="evidence" value="ECO:0007669"/>
    <property type="project" value="TreeGrafter"/>
</dbReference>
<dbReference type="Proteomes" id="UP001054837">
    <property type="component" value="Unassembled WGS sequence"/>
</dbReference>
<reference evidence="3 4" key="1">
    <citation type="submission" date="2021-06" db="EMBL/GenBank/DDBJ databases">
        <title>Caerostris darwini draft genome.</title>
        <authorList>
            <person name="Kono N."/>
            <person name="Arakawa K."/>
        </authorList>
    </citation>
    <scope>NUCLEOTIDE SEQUENCE [LARGE SCALE GENOMIC DNA]</scope>
</reference>
<dbReference type="GO" id="GO:1904071">
    <property type="term" value="P:presynaptic active zone assembly"/>
    <property type="evidence" value="ECO:0007669"/>
    <property type="project" value="TreeGrafter"/>
</dbReference>
<dbReference type="GO" id="GO:0035418">
    <property type="term" value="P:protein localization to synapse"/>
    <property type="evidence" value="ECO:0007669"/>
    <property type="project" value="TreeGrafter"/>
</dbReference>
<dbReference type="PROSITE" id="PS50106">
    <property type="entry name" value="PDZ"/>
    <property type="match status" value="1"/>
</dbReference>
<feature type="region of interest" description="Disordered" evidence="1">
    <location>
        <begin position="55"/>
        <end position="75"/>
    </location>
</feature>
<evidence type="ECO:0000313" key="4">
    <source>
        <dbReference type="Proteomes" id="UP001054837"/>
    </source>
</evidence>
<dbReference type="InterPro" id="IPR052098">
    <property type="entry name" value="Presynaptic_Scaffold_Bsn/Pclo"/>
</dbReference>
<dbReference type="InterPro" id="IPR001478">
    <property type="entry name" value="PDZ"/>
</dbReference>
<evidence type="ECO:0000256" key="1">
    <source>
        <dbReference type="SAM" id="MobiDB-lite"/>
    </source>
</evidence>
<comment type="caution">
    <text evidence="3">The sequence shown here is derived from an EMBL/GenBank/DDBJ whole genome shotgun (WGS) entry which is preliminary data.</text>
</comment>